<dbReference type="InterPro" id="IPR052943">
    <property type="entry name" value="TMTC_O-mannosyl-trnsfr"/>
</dbReference>
<feature type="repeat" description="TPR" evidence="1">
    <location>
        <begin position="181"/>
        <end position="214"/>
    </location>
</feature>
<dbReference type="PANTHER" id="PTHR44809:SF1">
    <property type="entry name" value="PROTEIN O-MANNOSYL-TRANSFERASE TMTC1"/>
    <property type="match status" value="1"/>
</dbReference>
<dbReference type="InterPro" id="IPR003107">
    <property type="entry name" value="HAT"/>
</dbReference>
<dbReference type="Pfam" id="PF13432">
    <property type="entry name" value="TPR_16"/>
    <property type="match status" value="6"/>
</dbReference>
<dbReference type="EMBL" id="CP042582">
    <property type="protein sequence ID" value="QEX21240.1"/>
    <property type="molecule type" value="Genomic_DNA"/>
</dbReference>
<dbReference type="PANTHER" id="PTHR44809">
    <property type="match status" value="1"/>
</dbReference>
<dbReference type="KEGG" id="hadh:FRZ61_11630"/>
<evidence type="ECO:0000313" key="3">
    <source>
        <dbReference type="Proteomes" id="UP000325797"/>
    </source>
</evidence>
<dbReference type="GO" id="GO:0016757">
    <property type="term" value="F:glycosyltransferase activity"/>
    <property type="evidence" value="ECO:0007669"/>
    <property type="project" value="InterPro"/>
</dbReference>
<sequence>MTGGPASRAQTQAALKAHAAGNRVEAQRLYRAALALDPDDAAALHGLGLLVFEGGEREQGLALLEKAVRNAPQSAEFRRHHAHCLALAGSLDPAIAAFGALLKLPDTEADDWTRLGILQAQRGLYGDAAASFEGALSRLAPSSPERIASLRRLGQAQRRAGLGSAAVRSWMTALTLDRGQTEIALHLGDLLLELGRPAEAETVYRQALAAKPDALDLQINLGVMLREAGRSEEAEAAFRAALGLDPASALARRNLALALHDRGRDEEALAEIQAVLKTAPQDPPALTVAASLLLALDRPAEALELADRVSRLEPGSTRVQAIRARSLLKLDRSEAALEAAHAVQRASRDADALHDAASVFRDLGLMEPAIGCYRQAIAARPGYVDAHVNLGGALLSCGQFAEGWQEYEWRWQRSPGRERRNRPLPQPFWDGARPLSGRLLVWNEQGIGDEILFSSLLPEIARDLGCILECDPRLVGLLGRSLPGVELVARRQPPQLDPRLLASDIVAQIPAGGLAALLRPTLESFAGKGDAYLRPDPERRQALRTRYDDGRLLVGIAWHTIADSAQGRSLTLERLEPVLRTPGVRFVSVQYGDHAEEIAALARRSGVELLQDASVDPMTDLDGFAAQLAAVDLVVTIDNSTAHFAGALGVPCWVLLPHWAEWRWQREGSASIWWRSLRLFRQTKRNDWRGPLADLAAALAQRLSGKDAATVGSPEPRFETALSLYQSKEFPAAAAMLERLVGREPRRGEAWHLLGVIRSQAGDAEGALAALERAVALNPRDAEALGNLARLQVARKRQDLAAPLLQQAVVSAPHDAGLWRDLARAKRSLGDTDGAIEALERVLALRPADAAAMIDLAGLFARRGDPRRAHELYAKAAALDPKDAPVQRQLAEGFRNLGLLAEARTAALRAVALDPGHAFGHALLGDILRMMEDFAGAEAALDRALALAPDLMLANFYKGLLENDLTRVDSAIAWLDKALALDPEHADLHWNRAVMNIRRGRWREGFAEYEWRFRSSLFVGGPHPPLPVRPKPEELAGRRVWLTAEQGIGDAIQFLRYAARVARAGATPILEAPAELLDLARSTAGVAEVIARGSTPPAHDIALPLMSLPHVFGTEIDTVPADVPYLHPDPAAAAAWAKRLEALPRPRIGLAWQGNPAHRNDRNRSIALARLKPLIEATPAGWVSLQKGTGSEQVAAADLSGRLYEAGPGLRDFADTAALVANLDLVVTIDSAVAHLCGALGRAVLLLLPWSPDFRWMLDRPDTPWYPTMRLLRQAQRRDWSVPLAELRSILAGAGPGGFQLFPERARQTARQKLEAQVAELSARLARAPQDVALLTRLSSLERALGRSGAAVALARRALLQEADSPPALAALGHALSDQGDVEGAIAAYEALLRRQPENVSALANLSTLRLRRIGGVAGTIGPIATDRPLAEAIGDALSLARRALAIDPGSAPAILAVGAALMRAGDVDGAADAYERALAIEPAHAIALVNLTLLCLRQGRAAEAEALGRRAVAVAPDHPQAHWHLALALLTNSKLREGWEEFAWRWLTPFEQAQRRRWPWPQWRGERLDGKLLVWNEQGIGDELMFSSLLPELARRADLTVECDPRLMTLLGRSLPDVALRARPPSPVDGGPQPQGIVAQVSAADLPRLLRPDLGSFAGHGGAYLEADPARRDSLRRRYGLERSRLGLAWHTASRTDAEARRVPLAMFLPLLRDRRLHVISLQYGDHQAEIRALAAQGGAITLDPAIDPLTDLDGFAAQIAALDLVITIDNSTAHMAGALGVPCWVLLPYAAEWRWLRDREDCVWWPSLRLFRQERRGDWSAPLARLQAELAGWLETRGAPVPGVPSTSEIEAAHRRFQQLRDAGKLDEAAALLEDWLRRHPDNAGLLAELSVIERKRRHVEASLAHARHAAAIAPDFAPAQLALGAALSDIDEVDAAADAYEKVLVKAPDNNVALTNLSALRLRQGRAAEAEALGRRAVAVAPEHGSAHWNLSHALLSNGNFREGWAAYEWRWKAGTLDAEKRDWPWPPWQGEPLQGRRILVFAEQGFGDTLQFVRLLPALKALGATVLLEVQPALKRLLANAPGVDRIFARGDRLPPVDFQVPLMSLPHRLGLTLETIPAPVPYLAAEPEARAAWRQRLSNLKRPHVGLCWQGGREHKVDRWRSLPLARLTPLIAASDASFISLQKEDDRAEIAAAGLEGRLRSVAAELGDFADTAALIEDLDLVICVDTAVGHLAGALGKPVWLLLGFAPDFRWMRDRADNPWYPFHRLYRQERWGDWSVPLAGIGRALPGILAEFPGPTVPPAASTNLKK</sequence>
<protein>
    <recommendedName>
        <fullName evidence="4">Tetratricopeptide repeat protein</fullName>
    </recommendedName>
</protein>
<accession>A0A5J6MY93</accession>
<feature type="repeat" description="TPR" evidence="1">
    <location>
        <begin position="1920"/>
        <end position="1953"/>
    </location>
</feature>
<dbReference type="Gene3D" id="3.40.50.2000">
    <property type="entry name" value="Glycogen Phosphorylase B"/>
    <property type="match status" value="4"/>
</dbReference>
<proteinExistence type="predicted"/>
<dbReference type="InterPro" id="IPR011990">
    <property type="entry name" value="TPR-like_helical_dom_sf"/>
</dbReference>
<dbReference type="SUPFAM" id="SSF48452">
    <property type="entry name" value="TPR-like"/>
    <property type="match status" value="5"/>
</dbReference>
<dbReference type="Pfam" id="PF01075">
    <property type="entry name" value="Glyco_transf_9"/>
    <property type="match status" value="1"/>
</dbReference>
<feature type="repeat" description="TPR" evidence="1">
    <location>
        <begin position="215"/>
        <end position="248"/>
    </location>
</feature>
<keyword evidence="3" id="KW-1185">Reference proteome</keyword>
<dbReference type="SMART" id="SM00028">
    <property type="entry name" value="TPR"/>
    <property type="match status" value="23"/>
</dbReference>
<dbReference type="Proteomes" id="UP000325797">
    <property type="component" value="Chromosome"/>
</dbReference>
<keyword evidence="1" id="KW-0802">TPR repeat</keyword>
<evidence type="ECO:0000256" key="1">
    <source>
        <dbReference type="PROSITE-ProRule" id="PRU00339"/>
    </source>
</evidence>
<evidence type="ECO:0000313" key="2">
    <source>
        <dbReference type="EMBL" id="QEX21240.1"/>
    </source>
</evidence>
<feature type="repeat" description="TPR" evidence="1">
    <location>
        <begin position="1452"/>
        <end position="1485"/>
    </location>
</feature>
<dbReference type="OrthoDB" id="4961906at2"/>
<feature type="repeat" description="TPR" evidence="1">
    <location>
        <begin position="748"/>
        <end position="781"/>
    </location>
</feature>
<feature type="repeat" description="TPR" evidence="1">
    <location>
        <begin position="816"/>
        <end position="849"/>
    </location>
</feature>
<feature type="repeat" description="TPR" evidence="1">
    <location>
        <begin position="850"/>
        <end position="883"/>
    </location>
</feature>
<dbReference type="RefSeq" id="WP_151115632.1">
    <property type="nucleotide sequence ID" value="NZ_CP042582.1"/>
</dbReference>
<dbReference type="SMART" id="SM00386">
    <property type="entry name" value="HAT"/>
    <property type="match status" value="5"/>
</dbReference>
<feature type="repeat" description="TPR" evidence="1">
    <location>
        <begin position="41"/>
        <end position="74"/>
    </location>
</feature>
<dbReference type="InterPro" id="IPR002201">
    <property type="entry name" value="Glyco_trans_9"/>
</dbReference>
<dbReference type="GO" id="GO:0006396">
    <property type="term" value="P:RNA processing"/>
    <property type="evidence" value="ECO:0007669"/>
    <property type="project" value="InterPro"/>
</dbReference>
<organism evidence="2 3">
    <name type="scientific">Hypericibacter adhaerens</name>
    <dbReference type="NCBI Taxonomy" id="2602016"/>
    <lineage>
        <taxon>Bacteria</taxon>
        <taxon>Pseudomonadati</taxon>
        <taxon>Pseudomonadota</taxon>
        <taxon>Alphaproteobacteria</taxon>
        <taxon>Rhodospirillales</taxon>
        <taxon>Dongiaceae</taxon>
        <taxon>Hypericibacter</taxon>
    </lineage>
</organism>
<dbReference type="PROSITE" id="PS50005">
    <property type="entry name" value="TPR"/>
    <property type="match status" value="9"/>
</dbReference>
<dbReference type="Gene3D" id="1.25.40.10">
    <property type="entry name" value="Tetratricopeptide repeat domain"/>
    <property type="match status" value="7"/>
</dbReference>
<dbReference type="SUPFAM" id="SSF53756">
    <property type="entry name" value="UDP-Glycosyltransferase/glycogen phosphorylase"/>
    <property type="match status" value="4"/>
</dbReference>
<reference evidence="2 3" key="1">
    <citation type="submission" date="2019-08" db="EMBL/GenBank/DDBJ databases">
        <title>Hyperibacter terrae gen. nov., sp. nov. and Hyperibacter viscosus sp. nov., two new members in the family Rhodospirillaceae isolated from the rhizosphere of Hypericum perforatum.</title>
        <authorList>
            <person name="Noviana Z."/>
        </authorList>
    </citation>
    <scope>NUCLEOTIDE SEQUENCE [LARGE SCALE GENOMIC DNA]</scope>
    <source>
        <strain evidence="2 3">R5959</strain>
    </source>
</reference>
<dbReference type="Pfam" id="PF14559">
    <property type="entry name" value="TPR_19"/>
    <property type="match status" value="2"/>
</dbReference>
<gene>
    <name evidence="2" type="ORF">FRZ61_11630</name>
</gene>
<feature type="repeat" description="TPR" evidence="1">
    <location>
        <begin position="1366"/>
        <end position="1399"/>
    </location>
</feature>
<evidence type="ECO:0008006" key="4">
    <source>
        <dbReference type="Google" id="ProtNLM"/>
    </source>
</evidence>
<name>A0A5J6MY93_9PROT</name>
<dbReference type="InterPro" id="IPR019734">
    <property type="entry name" value="TPR_rpt"/>
</dbReference>